<accession>Q3MNK0</accession>
<keyword evidence="1" id="KW-1133">Transmembrane helix</keyword>
<feature type="transmembrane region" description="Helical" evidence="1">
    <location>
        <begin position="32"/>
        <end position="52"/>
    </location>
</feature>
<organism evidence="2">
    <name type="scientific">Terrabacter sp. (strain DBF63)</name>
    <dbReference type="NCBI Taxonomy" id="150395"/>
    <lineage>
        <taxon>Bacteria</taxon>
        <taxon>Bacillati</taxon>
        <taxon>Actinomycetota</taxon>
        <taxon>Actinomycetes</taxon>
        <taxon>Micrococcales</taxon>
        <taxon>Intrasporangiaceae</taxon>
        <taxon>Terrabacter</taxon>
    </lineage>
</organism>
<keyword evidence="2" id="KW-0614">Plasmid</keyword>
<reference evidence="2" key="3">
    <citation type="journal article" date="2003" name="Appl. Microbiol. Biotechnol.">
        <title>Phthalate catabolic gene cluster is linked to the angular dioxygenase gene in Terrabacter sp. strain DBF63.</title>
        <authorList>
            <person name="Habe H."/>
            <person name="Miyakoshi M."/>
            <person name="Chung J."/>
            <person name="Kasuga K."/>
            <person name="Yoshida T."/>
            <person name="Nojiri H."/>
            <person name="Omori T."/>
        </authorList>
    </citation>
    <scope>NUCLEOTIDE SEQUENCE</scope>
    <source>
        <strain evidence="2">DBF63</strain>
        <plasmid evidence="2">pDBF1</plasmid>
    </source>
</reference>
<feature type="transmembrane region" description="Helical" evidence="1">
    <location>
        <begin position="58"/>
        <end position="76"/>
    </location>
</feature>
<protein>
    <recommendedName>
        <fullName evidence="3">Transmembrane protein</fullName>
    </recommendedName>
</protein>
<reference evidence="2" key="4">
    <citation type="journal article" date="2004" name="FEMS Microbiol. Lett.">
        <title>Genetic characterization of the dibenzofuran-degrading Actinobacteria carrying the dbfA1A2 gene homologues isolated from activated sludge.</title>
        <authorList>
            <person name="Noumura T."/>
            <person name="Habe H."/>
            <person name="Widada J."/>
            <person name="Chung J.S."/>
            <person name="Yoshida T."/>
            <person name="Nojiri H."/>
            <person name="Omori T."/>
        </authorList>
    </citation>
    <scope>NUCLEOTIDE SEQUENCE</scope>
    <source>
        <strain evidence="2">DBF63</strain>
        <plasmid evidence="2">pDBF1</plasmid>
    </source>
</reference>
<keyword evidence="1" id="KW-0472">Membrane</keyword>
<dbReference type="EMBL" id="AP008980">
    <property type="protein sequence ID" value="BAE45115.1"/>
    <property type="molecule type" value="Genomic_DNA"/>
</dbReference>
<dbReference type="AlphaFoldDB" id="Q3MNK0"/>
<keyword evidence="1" id="KW-0812">Transmembrane</keyword>
<name>Q3MNK0_TERSD</name>
<sequence length="164" mass="18407">MKRRMNQYRVTADHPFDVDPEALWVERRLHPVFAVTVLGGYAAVAVALYFATATLAPTFSSAVTAALLMGFIVALWHSLGGWTLVLHCDEQGIAAAVLDVPPAPGERLPWRYVPAAKVPEVEAAIERGKERAAQWRAEDQRLHEERVARQEDRVDEVLRRKLDQ</sequence>
<evidence type="ECO:0008006" key="3">
    <source>
        <dbReference type="Google" id="ProtNLM"/>
    </source>
</evidence>
<reference evidence="2" key="1">
    <citation type="journal article" date="1997" name="J. Ferment. Bioeng.">
        <title>Cloning and characterization of genes involved in the degradation of dibenzofuran by Terrabacter sp. strain DBF63.</title>
        <authorList>
            <person name="Kasuga K."/>
            <person name="Nojiri H."/>
            <person name="Yamane H."/>
            <person name="Kodama T."/>
            <person name="Omori T."/>
        </authorList>
    </citation>
    <scope>NUCLEOTIDE SEQUENCE</scope>
    <source>
        <strain evidence="2">DBF63</strain>
        <plasmid evidence="2">pDBF1</plasmid>
    </source>
</reference>
<reference evidence="2" key="6">
    <citation type="journal article" date="2005" name="Appl. Microbiol. Biotechnol.">
        <title>Characterization of [3Fe-4S] ferredoxin DbfA3, which functions in the angular dioxygenase system of Terrabacter sp. strain DBF63.</title>
        <authorList>
            <person name="Takagi T."/>
            <person name="Habe H."/>
            <person name="Yoshida T."/>
            <person name="Yamane H."/>
            <person name="Omori T."/>
            <person name="Nojiri H."/>
        </authorList>
    </citation>
    <scope>NUCLEOTIDE SEQUENCE</scope>
    <source>
        <strain evidence="2">DBF63</strain>
        <plasmid evidence="2">pDBF1</plasmid>
    </source>
</reference>
<evidence type="ECO:0000313" key="2">
    <source>
        <dbReference type="EMBL" id="BAE45115.1"/>
    </source>
</evidence>
<proteinExistence type="predicted"/>
<reference evidence="2" key="2">
    <citation type="journal article" date="2001" name="Biochem. Biophys. Res. Commun.">
        <title>Isolation and characterization of the genes encoding a novel oxygenase component of angular dioxygenase from the gram-positive dibenzofuran-degrader Terrabacter sp. strain DBF63.</title>
        <authorList>
            <person name="Kasuga K."/>
            <person name="Habe H."/>
            <person name="Chung J."/>
            <person name="Yoshida T."/>
            <person name="Nojiri H."/>
            <person name="Yamane H."/>
            <person name="Omori T."/>
        </authorList>
    </citation>
    <scope>NUCLEOTIDE SEQUENCE</scope>
    <source>
        <strain evidence="2">DBF63</strain>
        <plasmid evidence="2">pDBF1</plasmid>
    </source>
</reference>
<geneLocation type="plasmid" evidence="2">
    <name>pDBF1</name>
</geneLocation>
<reference evidence="2" key="5">
    <citation type="journal article" date="2004" name="J. Bacteriol.">
        <title>Characterization of the upper pathway genes for fluorene metabolism in Terrabacter sp. strain DBF63.</title>
        <authorList>
            <person name="Habe H."/>
            <person name="Chung J."/>
            <person name="Kato H."/>
            <person name="Ayabe Y."/>
            <person name="Kasuga K."/>
            <person name="Yoshida T."/>
            <person name="Nojiri H."/>
            <person name="Yamane H."/>
            <person name="Omori T."/>
        </authorList>
    </citation>
    <scope>NUCLEOTIDE SEQUENCE</scope>
    <source>
        <strain evidence="2">DBF63</strain>
        <plasmid evidence="2">pDBF1</plasmid>
    </source>
</reference>
<evidence type="ECO:0000256" key="1">
    <source>
        <dbReference type="SAM" id="Phobius"/>
    </source>
</evidence>
<reference evidence="2" key="7">
    <citation type="journal article" date="2005" name="Microbiology (Mosc.)">
        <title>The fluorene catabolic linear plasmid in Terrabacter sp. strain DBF63 carries the beta-ketoadipate pathway genes, pcaRHGBDCFIJ, also found in proteobacteria.</title>
        <authorList>
            <person name="Habe H."/>
            <person name="Chung J.-S."/>
            <person name="Ishida A."/>
            <person name="Kasuga K."/>
            <person name="Ide K."/>
            <person name="Takemura T."/>
            <person name="Nojiri H."/>
            <person name="Yamane H."/>
            <person name="Omori T."/>
        </authorList>
    </citation>
    <scope>NUCLEOTIDE SEQUENCE</scope>
    <source>
        <strain evidence="2">DBF63</strain>
        <plasmid evidence="2">pDBF1</plasmid>
    </source>
</reference>